<sequence length="347" mass="37729">LDGELIVFNGASASGIGWQNGGISIVKARGGNIYVGGWIDNNGENGFFRATDSPATSFTARTDTGFIEGIEVDRIMFLAGNEADSNDIWSIYQDVSANEMTLKVYDNSANTWNESSVIDSIDETSIFFGFDSMDRHSDGHAILVLWNEQRSATGDLAVHDITNITTFSEKTDVVSNSDVFGIVGLLINQQNDDLYVDYNDGLNPGQIVYQKSTDGGGSWDGELAMSVTEDNHRLVMGGTSVGDDGGRWMPVWFNDDINALLTNFDNAINISAVSGDTFPQWFDNSSNDTVVSSNVLHSVRWTDDIALDGFIFSFDNGTGTFVNDTFVSMTGTNNYSNVTKFVNQTVG</sequence>
<proteinExistence type="predicted"/>
<organism evidence="1">
    <name type="scientific">marine sediment metagenome</name>
    <dbReference type="NCBI Taxonomy" id="412755"/>
    <lineage>
        <taxon>unclassified sequences</taxon>
        <taxon>metagenomes</taxon>
        <taxon>ecological metagenomes</taxon>
    </lineage>
</organism>
<protein>
    <submittedName>
        <fullName evidence="1">Uncharacterized protein</fullName>
    </submittedName>
</protein>
<feature type="non-terminal residue" evidence="1">
    <location>
        <position position="347"/>
    </location>
</feature>
<dbReference type="AlphaFoldDB" id="A0A0F8WAX7"/>
<feature type="non-terminal residue" evidence="1">
    <location>
        <position position="1"/>
    </location>
</feature>
<accession>A0A0F8WAX7</accession>
<reference evidence="1" key="1">
    <citation type="journal article" date="2015" name="Nature">
        <title>Complex archaea that bridge the gap between prokaryotes and eukaryotes.</title>
        <authorList>
            <person name="Spang A."/>
            <person name="Saw J.H."/>
            <person name="Jorgensen S.L."/>
            <person name="Zaremba-Niedzwiedzka K."/>
            <person name="Martijn J."/>
            <person name="Lind A.E."/>
            <person name="van Eijk R."/>
            <person name="Schleper C."/>
            <person name="Guy L."/>
            <person name="Ettema T.J."/>
        </authorList>
    </citation>
    <scope>NUCLEOTIDE SEQUENCE</scope>
</reference>
<gene>
    <name evidence="1" type="ORF">LCGC14_3089670</name>
</gene>
<comment type="caution">
    <text evidence="1">The sequence shown here is derived from an EMBL/GenBank/DDBJ whole genome shotgun (WGS) entry which is preliminary data.</text>
</comment>
<name>A0A0F8WAX7_9ZZZZ</name>
<dbReference type="EMBL" id="LAZR01066249">
    <property type="protein sequence ID" value="KKK53947.1"/>
    <property type="molecule type" value="Genomic_DNA"/>
</dbReference>
<evidence type="ECO:0000313" key="1">
    <source>
        <dbReference type="EMBL" id="KKK53947.1"/>
    </source>
</evidence>